<feature type="transmembrane region" description="Helical" evidence="7">
    <location>
        <begin position="228"/>
        <end position="254"/>
    </location>
</feature>
<dbReference type="GO" id="GO:0055085">
    <property type="term" value="P:transmembrane transport"/>
    <property type="evidence" value="ECO:0007669"/>
    <property type="project" value="InterPro"/>
</dbReference>
<evidence type="ECO:0000256" key="4">
    <source>
        <dbReference type="ARBA" id="ARBA00022692"/>
    </source>
</evidence>
<dbReference type="EMBL" id="UINC01001238">
    <property type="protein sequence ID" value="SUZ75207.1"/>
    <property type="molecule type" value="Genomic_DNA"/>
</dbReference>
<keyword evidence="3" id="KW-1003">Cell membrane</keyword>
<evidence type="ECO:0000259" key="8">
    <source>
        <dbReference type="PROSITE" id="PS50928"/>
    </source>
</evidence>
<organism evidence="9">
    <name type="scientific">marine metagenome</name>
    <dbReference type="NCBI Taxonomy" id="408172"/>
    <lineage>
        <taxon>unclassified sequences</taxon>
        <taxon>metagenomes</taxon>
        <taxon>ecological metagenomes</taxon>
    </lineage>
</organism>
<name>A0A381QAX7_9ZZZZ</name>
<dbReference type="InterPro" id="IPR000515">
    <property type="entry name" value="MetI-like"/>
</dbReference>
<feature type="transmembrane region" description="Helical" evidence="7">
    <location>
        <begin position="274"/>
        <end position="296"/>
    </location>
</feature>
<keyword evidence="5 7" id="KW-1133">Transmembrane helix</keyword>
<feature type="domain" description="ABC transmembrane type-1" evidence="8">
    <location>
        <begin position="107"/>
        <end position="296"/>
    </location>
</feature>
<feature type="transmembrane region" description="Helical" evidence="7">
    <location>
        <begin position="111"/>
        <end position="136"/>
    </location>
</feature>
<proteinExistence type="predicted"/>
<dbReference type="GO" id="GO:0005886">
    <property type="term" value="C:plasma membrane"/>
    <property type="evidence" value="ECO:0007669"/>
    <property type="project" value="UniProtKB-SubCell"/>
</dbReference>
<keyword evidence="4 7" id="KW-0812">Transmembrane</keyword>
<dbReference type="Pfam" id="PF00528">
    <property type="entry name" value="BPD_transp_1"/>
    <property type="match status" value="1"/>
</dbReference>
<dbReference type="PROSITE" id="PS50928">
    <property type="entry name" value="ABC_TM1"/>
    <property type="match status" value="1"/>
</dbReference>
<dbReference type="InterPro" id="IPR050366">
    <property type="entry name" value="BP-dependent_transpt_permease"/>
</dbReference>
<dbReference type="InterPro" id="IPR035906">
    <property type="entry name" value="MetI-like_sf"/>
</dbReference>
<evidence type="ECO:0000256" key="3">
    <source>
        <dbReference type="ARBA" id="ARBA00022475"/>
    </source>
</evidence>
<accession>A0A381QAX7</accession>
<evidence type="ECO:0000313" key="9">
    <source>
        <dbReference type="EMBL" id="SUZ75207.1"/>
    </source>
</evidence>
<comment type="subcellular location">
    <subcellularLocation>
        <location evidence="1">Cell membrane</location>
        <topology evidence="1">Multi-pass membrane protein</topology>
    </subcellularLocation>
</comment>
<reference evidence="9" key="1">
    <citation type="submission" date="2018-05" db="EMBL/GenBank/DDBJ databases">
        <authorList>
            <person name="Lanie J.A."/>
            <person name="Ng W.-L."/>
            <person name="Kazmierczak K.M."/>
            <person name="Andrzejewski T.M."/>
            <person name="Davidsen T.M."/>
            <person name="Wayne K.J."/>
            <person name="Tettelin H."/>
            <person name="Glass J.I."/>
            <person name="Rusch D."/>
            <person name="Podicherti R."/>
            <person name="Tsui H.-C.T."/>
            <person name="Winkler M.E."/>
        </authorList>
    </citation>
    <scope>NUCLEOTIDE SEQUENCE</scope>
</reference>
<sequence length="310" mass="32704">MQVFRSDSEGTTELSVDLAEQVRAKPTGIAAVFAWLKDFARRKPVGFGGGVVLVMAVLVAIFAGQIAPHAATDIGVSGKFLGPGAEGTLLGTDQLGRDIYSRLIFGARISMYVGIVSVLIGISLGTLVGVTSAYVGGWADILLQRLVDALMGFPPIILALGLMAALGASVNNVVIALVVILVPGATRVIRSQALSIKELDYTLAARSIGASSFRIVFRHMLPNVAATYIVLITLTLGFAIVVEAALSFLGVGIPPDVATWGSMLELGREHIDKQGWMVVFPGFVIALIVFSVNFLGDGLRDVMDPKLRGR</sequence>
<dbReference type="AlphaFoldDB" id="A0A381QAX7"/>
<keyword evidence="2" id="KW-0813">Transport</keyword>
<evidence type="ECO:0000256" key="5">
    <source>
        <dbReference type="ARBA" id="ARBA00022989"/>
    </source>
</evidence>
<evidence type="ECO:0000256" key="2">
    <source>
        <dbReference type="ARBA" id="ARBA00022448"/>
    </source>
</evidence>
<feature type="transmembrane region" description="Helical" evidence="7">
    <location>
        <begin position="45"/>
        <end position="64"/>
    </location>
</feature>
<dbReference type="Gene3D" id="1.10.3720.10">
    <property type="entry name" value="MetI-like"/>
    <property type="match status" value="1"/>
</dbReference>
<feature type="transmembrane region" description="Helical" evidence="7">
    <location>
        <begin position="156"/>
        <end position="182"/>
    </location>
</feature>
<protein>
    <recommendedName>
        <fullName evidence="8">ABC transmembrane type-1 domain-containing protein</fullName>
    </recommendedName>
</protein>
<dbReference type="CDD" id="cd06261">
    <property type="entry name" value="TM_PBP2"/>
    <property type="match status" value="1"/>
</dbReference>
<evidence type="ECO:0000256" key="1">
    <source>
        <dbReference type="ARBA" id="ARBA00004651"/>
    </source>
</evidence>
<evidence type="ECO:0000256" key="6">
    <source>
        <dbReference type="ARBA" id="ARBA00023136"/>
    </source>
</evidence>
<keyword evidence="6 7" id="KW-0472">Membrane</keyword>
<gene>
    <name evidence="9" type="ORF">METZ01_LOCUS28061</name>
</gene>
<dbReference type="SUPFAM" id="SSF161098">
    <property type="entry name" value="MetI-like"/>
    <property type="match status" value="1"/>
</dbReference>
<dbReference type="PANTHER" id="PTHR43386">
    <property type="entry name" value="OLIGOPEPTIDE TRANSPORT SYSTEM PERMEASE PROTEIN APPC"/>
    <property type="match status" value="1"/>
</dbReference>
<evidence type="ECO:0000256" key="7">
    <source>
        <dbReference type="SAM" id="Phobius"/>
    </source>
</evidence>
<dbReference type="PANTHER" id="PTHR43386:SF1">
    <property type="entry name" value="D,D-DIPEPTIDE TRANSPORT SYSTEM PERMEASE PROTEIN DDPC-RELATED"/>
    <property type="match status" value="1"/>
</dbReference>